<dbReference type="InterPro" id="IPR036875">
    <property type="entry name" value="Znf_CCHC_sf"/>
</dbReference>
<dbReference type="SUPFAM" id="SSF57756">
    <property type="entry name" value="Retrovirus zinc finger-like domains"/>
    <property type="match status" value="1"/>
</dbReference>
<organism evidence="4 5">
    <name type="scientific">Exophiala viscosa</name>
    <dbReference type="NCBI Taxonomy" id="2486360"/>
    <lineage>
        <taxon>Eukaryota</taxon>
        <taxon>Fungi</taxon>
        <taxon>Dikarya</taxon>
        <taxon>Ascomycota</taxon>
        <taxon>Pezizomycotina</taxon>
        <taxon>Eurotiomycetes</taxon>
        <taxon>Chaetothyriomycetidae</taxon>
        <taxon>Chaetothyriales</taxon>
        <taxon>Herpotrichiellaceae</taxon>
        <taxon>Exophiala</taxon>
    </lineage>
</organism>
<feature type="compositionally biased region" description="Polar residues" evidence="2">
    <location>
        <begin position="30"/>
        <end position="42"/>
    </location>
</feature>
<dbReference type="SMART" id="SM00343">
    <property type="entry name" value="ZnF_C2HC"/>
    <property type="match status" value="1"/>
</dbReference>
<keyword evidence="5" id="KW-1185">Reference proteome</keyword>
<feature type="region of interest" description="Disordered" evidence="2">
    <location>
        <begin position="1"/>
        <end position="69"/>
    </location>
</feature>
<comment type="caution">
    <text evidence="4">The sequence shown here is derived from an EMBL/GenBank/DDBJ whole genome shotgun (WGS) entry which is preliminary data.</text>
</comment>
<reference evidence="4" key="1">
    <citation type="journal article" date="2022" name="bioRxiv">
        <title>Deciphering the potential niche of two novel black yeast fungi from a biological soil crust based on their genomes, phenotypes, and melanin regulation.</title>
        <authorList>
            <consortium name="DOE Joint Genome Institute"/>
            <person name="Carr E.C."/>
            <person name="Barton Q."/>
            <person name="Grambo S."/>
            <person name="Sullivan M."/>
            <person name="Renfro C.M."/>
            <person name="Kuo A."/>
            <person name="Pangilinan J."/>
            <person name="Lipzen A."/>
            <person name="Keymanesh K."/>
            <person name="Savage E."/>
            <person name="Barry K."/>
            <person name="Grigoriev I.V."/>
            <person name="Riekhof W.R."/>
            <person name="Harris S.S."/>
        </authorList>
    </citation>
    <scope>NUCLEOTIDE SEQUENCE</scope>
    <source>
        <strain evidence="4">JF 03-4F</strain>
    </source>
</reference>
<dbReference type="InterPro" id="IPR001878">
    <property type="entry name" value="Znf_CCHC"/>
</dbReference>
<protein>
    <recommendedName>
        <fullName evidence="3">CCHC-type domain-containing protein</fullName>
    </recommendedName>
</protein>
<feature type="domain" description="CCHC-type" evidence="3">
    <location>
        <begin position="42"/>
        <end position="57"/>
    </location>
</feature>
<evidence type="ECO:0000256" key="1">
    <source>
        <dbReference type="PROSITE-ProRule" id="PRU00047"/>
    </source>
</evidence>
<evidence type="ECO:0000256" key="2">
    <source>
        <dbReference type="SAM" id="MobiDB-lite"/>
    </source>
</evidence>
<keyword evidence="1" id="KW-0862">Zinc</keyword>
<gene>
    <name evidence="4" type="ORF">EDD36DRAFT_416233</name>
</gene>
<evidence type="ECO:0000313" key="5">
    <source>
        <dbReference type="Proteomes" id="UP001203852"/>
    </source>
</evidence>
<evidence type="ECO:0000259" key="3">
    <source>
        <dbReference type="PROSITE" id="PS50158"/>
    </source>
</evidence>
<name>A0AAN6E037_9EURO</name>
<accession>A0AAN6E037</accession>
<evidence type="ECO:0000313" key="4">
    <source>
        <dbReference type="EMBL" id="KAI1614689.1"/>
    </source>
</evidence>
<dbReference type="Proteomes" id="UP001203852">
    <property type="component" value="Unassembled WGS sequence"/>
</dbReference>
<feature type="compositionally biased region" description="Basic and acidic residues" evidence="2">
    <location>
        <begin position="268"/>
        <end position="284"/>
    </location>
</feature>
<sequence length="303" mass="34023">MTLHSMRSSSTPSRGTGRSSRGSFNAHRGGSSQTAESDQPTCYNCGKPGHMKRECPEPAQQSVNPKAKSALDAASRKVFSLRQNPLDVHLATYESTKSVDKEDSYNIVNGALGIYISQSAFQRLPKGLKVRKARPLRVRLTNGQTTLSTQTVATRLRLGDFRARTELRILEWDVYDVILGYRFESCDSEEWGWKRVVPLHETLPDCQLRGIDEIGLNLSSFREANKILSKWRKRKPMTSTLAESCNANLSALSTAPKLHGRARTLARYAKEKGEPPPEKPRPPEMVEDMTPILYIVRPRIEAR</sequence>
<keyword evidence="1" id="KW-0479">Metal-binding</keyword>
<feature type="compositionally biased region" description="Low complexity" evidence="2">
    <location>
        <begin position="1"/>
        <end position="23"/>
    </location>
</feature>
<dbReference type="PROSITE" id="PS50158">
    <property type="entry name" value="ZF_CCHC"/>
    <property type="match status" value="1"/>
</dbReference>
<feature type="region of interest" description="Disordered" evidence="2">
    <location>
        <begin position="267"/>
        <end position="290"/>
    </location>
</feature>
<dbReference type="Gene3D" id="4.10.60.10">
    <property type="entry name" value="Zinc finger, CCHC-type"/>
    <property type="match status" value="1"/>
</dbReference>
<dbReference type="Pfam" id="PF00098">
    <property type="entry name" value="zf-CCHC"/>
    <property type="match status" value="1"/>
</dbReference>
<keyword evidence="1" id="KW-0863">Zinc-finger</keyword>
<dbReference type="AlphaFoldDB" id="A0AAN6E037"/>
<proteinExistence type="predicted"/>
<dbReference type="GO" id="GO:0008270">
    <property type="term" value="F:zinc ion binding"/>
    <property type="evidence" value="ECO:0007669"/>
    <property type="project" value="UniProtKB-KW"/>
</dbReference>
<dbReference type="GO" id="GO:0003676">
    <property type="term" value="F:nucleic acid binding"/>
    <property type="evidence" value="ECO:0007669"/>
    <property type="project" value="InterPro"/>
</dbReference>
<dbReference type="EMBL" id="MU404352">
    <property type="protein sequence ID" value="KAI1614689.1"/>
    <property type="molecule type" value="Genomic_DNA"/>
</dbReference>